<evidence type="ECO:0000313" key="3">
    <source>
        <dbReference type="EMBL" id="ESZ94377.1"/>
    </source>
</evidence>
<feature type="compositionally biased region" description="Basic and acidic residues" evidence="1">
    <location>
        <begin position="508"/>
        <end position="524"/>
    </location>
</feature>
<comment type="caution">
    <text evidence="3">The sequence shown here is derived from an EMBL/GenBank/DDBJ whole genome shotgun (WGS) entry which is preliminary data.</text>
</comment>
<evidence type="ECO:0000256" key="1">
    <source>
        <dbReference type="SAM" id="MobiDB-lite"/>
    </source>
</evidence>
<feature type="compositionally biased region" description="Polar residues" evidence="1">
    <location>
        <begin position="179"/>
        <end position="192"/>
    </location>
</feature>
<dbReference type="PANTHER" id="PTHR22934">
    <property type="entry name" value="PROTEIN ESC1/WETA-RELATED"/>
    <property type="match status" value="1"/>
</dbReference>
<keyword evidence="4" id="KW-1185">Reference proteome</keyword>
<dbReference type="SMART" id="SM00353">
    <property type="entry name" value="HLH"/>
    <property type="match status" value="1"/>
</dbReference>
<reference evidence="3 4" key="1">
    <citation type="journal article" date="2014" name="Genome Announc.">
        <title>Draft genome sequence of Sclerotinia borealis, a psychrophilic plant pathogenic fungus.</title>
        <authorList>
            <person name="Mardanov A.V."/>
            <person name="Beletsky A.V."/>
            <person name="Kadnikov V.V."/>
            <person name="Ignatov A.N."/>
            <person name="Ravin N.V."/>
        </authorList>
    </citation>
    <scope>NUCLEOTIDE SEQUENCE [LARGE SCALE GENOMIC DNA]</scope>
    <source>
        <strain evidence="4">F-4157</strain>
    </source>
</reference>
<dbReference type="Pfam" id="PF00010">
    <property type="entry name" value="HLH"/>
    <property type="match status" value="1"/>
</dbReference>
<feature type="region of interest" description="Disordered" evidence="1">
    <location>
        <begin position="144"/>
        <end position="216"/>
    </location>
</feature>
<dbReference type="GO" id="GO:0046983">
    <property type="term" value="F:protein dimerization activity"/>
    <property type="evidence" value="ECO:0007669"/>
    <property type="project" value="InterPro"/>
</dbReference>
<dbReference type="Gene3D" id="4.10.280.10">
    <property type="entry name" value="Helix-loop-helix DNA-binding domain"/>
    <property type="match status" value="1"/>
</dbReference>
<evidence type="ECO:0000259" key="2">
    <source>
        <dbReference type="PROSITE" id="PS50888"/>
    </source>
</evidence>
<dbReference type="EMBL" id="AYSA01000249">
    <property type="protein sequence ID" value="ESZ94377.1"/>
    <property type="molecule type" value="Genomic_DNA"/>
</dbReference>
<dbReference type="InterPro" id="IPR036638">
    <property type="entry name" value="HLH_DNA-bd_sf"/>
</dbReference>
<feature type="compositionally biased region" description="Low complexity" evidence="1">
    <location>
        <begin position="62"/>
        <end position="72"/>
    </location>
</feature>
<proteinExistence type="predicted"/>
<organism evidence="3 4">
    <name type="scientific">Sclerotinia borealis (strain F-4128)</name>
    <dbReference type="NCBI Taxonomy" id="1432307"/>
    <lineage>
        <taxon>Eukaryota</taxon>
        <taxon>Fungi</taxon>
        <taxon>Dikarya</taxon>
        <taxon>Ascomycota</taxon>
        <taxon>Pezizomycotina</taxon>
        <taxon>Leotiomycetes</taxon>
        <taxon>Helotiales</taxon>
        <taxon>Sclerotiniaceae</taxon>
        <taxon>Sclerotinia</taxon>
    </lineage>
</organism>
<feature type="compositionally biased region" description="Polar residues" evidence="1">
    <location>
        <begin position="32"/>
        <end position="48"/>
    </location>
</feature>
<protein>
    <recommendedName>
        <fullName evidence="2">BHLH domain-containing protein</fullName>
    </recommendedName>
</protein>
<feature type="compositionally biased region" description="Polar residues" evidence="1">
    <location>
        <begin position="437"/>
        <end position="486"/>
    </location>
</feature>
<dbReference type="InterPro" id="IPR040112">
    <property type="entry name" value="WetA"/>
</dbReference>
<feature type="region of interest" description="Disordered" evidence="1">
    <location>
        <begin position="1"/>
        <end position="72"/>
    </location>
</feature>
<feature type="compositionally biased region" description="Low complexity" evidence="1">
    <location>
        <begin position="156"/>
        <end position="171"/>
    </location>
</feature>
<feature type="region of interest" description="Disordered" evidence="1">
    <location>
        <begin position="312"/>
        <end position="350"/>
    </location>
</feature>
<dbReference type="InterPro" id="IPR011598">
    <property type="entry name" value="bHLH_dom"/>
</dbReference>
<dbReference type="Proteomes" id="UP000019487">
    <property type="component" value="Unassembled WGS sequence"/>
</dbReference>
<sequence>MDSRPSSTRMPAGLAGVLNEVGPEEHMRDSAYYSSLDPSSKHNSQLSNGEVVMTPSPTGYHSSSADISPSSASNHIANQQLTSSTSGSMSVASMVSPSNDHSLANQLVSLTGQLNRQSYGSGLGASSINGDSRRESVDSRLGNGLQDLRLNSPYASNNQSTTSLQSSLQQQRNPGNAADRSSNPRCSNSYQPQRLPEPPMSPRSTIPKTAPTITGPAMGNIARAAEPTLGQAWAFPEEFVMRMPTSHSRHREESESISRVGTSFLNLDSRRNSIADSVASSQFTTESRLPVGQRRLEDGMASDFRLSRASSEFQNVSHHHHSLQNRQVSELHNDEADSPSNTQPYSRTPELRVSHKLAERKRRTEMKELFENLRDLMPQERGSKASKWEILTKAIAEHNAKSKQIDEMKAKIYNQQLEVESLRREANVIRVENSQLRSELNQGGPNNHQSVINGFTPMTQNGGSHVDMNTYQQESYPSRNSYQRNEQLPPLRGLSQPESMSGVQYHSDMNRDMNRANGYRDARF</sequence>
<dbReference type="SUPFAM" id="SSF47459">
    <property type="entry name" value="HLH, helix-loop-helix DNA-binding domain"/>
    <property type="match status" value="1"/>
</dbReference>
<gene>
    <name evidence="3" type="ORF">SBOR_5241</name>
</gene>
<evidence type="ECO:0000313" key="4">
    <source>
        <dbReference type="Proteomes" id="UP000019487"/>
    </source>
</evidence>
<name>W9CCA8_SCLBF</name>
<feature type="region of interest" description="Disordered" evidence="1">
    <location>
        <begin position="437"/>
        <end position="524"/>
    </location>
</feature>
<feature type="domain" description="BHLH" evidence="2">
    <location>
        <begin position="350"/>
        <end position="401"/>
    </location>
</feature>
<dbReference type="PROSITE" id="PS50888">
    <property type="entry name" value="BHLH"/>
    <property type="match status" value="1"/>
</dbReference>
<dbReference type="STRING" id="1432307.W9CCA8"/>
<dbReference type="PANTHER" id="PTHR22934:SF23">
    <property type="entry name" value="ZF-C3H1 DOMAIN-CONTAINING PROTEIN"/>
    <property type="match status" value="1"/>
</dbReference>
<dbReference type="HOGENOM" id="CLU_017046_0_0_1"/>
<dbReference type="OrthoDB" id="8964853at2759"/>
<dbReference type="AlphaFoldDB" id="W9CCA8"/>
<accession>W9CCA8</accession>